<dbReference type="RefSeq" id="WP_096344280.1">
    <property type="nucleotide sequence ID" value="NZ_NWMW01000003.1"/>
</dbReference>
<keyword evidence="4" id="KW-1185">Reference proteome</keyword>
<proteinExistence type="predicted"/>
<dbReference type="Pfam" id="PF00534">
    <property type="entry name" value="Glycos_transf_1"/>
    <property type="match status" value="1"/>
</dbReference>
<dbReference type="EMBL" id="NWMW01000003">
    <property type="protein sequence ID" value="PCD01535.1"/>
    <property type="molecule type" value="Genomic_DNA"/>
</dbReference>
<feature type="domain" description="Glycosyl transferase family 1" evidence="1">
    <location>
        <begin position="214"/>
        <end position="364"/>
    </location>
</feature>
<dbReference type="Gene3D" id="3.40.50.2000">
    <property type="entry name" value="Glycogen Phosphorylase B"/>
    <property type="match status" value="2"/>
</dbReference>
<evidence type="ECO:0000259" key="1">
    <source>
        <dbReference type="Pfam" id="PF00534"/>
    </source>
</evidence>
<evidence type="ECO:0000259" key="2">
    <source>
        <dbReference type="Pfam" id="PF13439"/>
    </source>
</evidence>
<dbReference type="InterPro" id="IPR050194">
    <property type="entry name" value="Glycosyltransferase_grp1"/>
</dbReference>
<dbReference type="OrthoDB" id="258796at2"/>
<feature type="domain" description="Glycosyltransferase subfamily 4-like N-terminal" evidence="2">
    <location>
        <begin position="94"/>
        <end position="200"/>
    </location>
</feature>
<organism evidence="3 4">
    <name type="scientific">Sphingomonas spermidinifaciens</name>
    <dbReference type="NCBI Taxonomy" id="1141889"/>
    <lineage>
        <taxon>Bacteria</taxon>
        <taxon>Pseudomonadati</taxon>
        <taxon>Pseudomonadota</taxon>
        <taxon>Alphaproteobacteria</taxon>
        <taxon>Sphingomonadales</taxon>
        <taxon>Sphingomonadaceae</taxon>
        <taxon>Sphingomonas</taxon>
    </lineage>
</organism>
<name>A0A2A4B0R1_9SPHN</name>
<comment type="caution">
    <text evidence="3">The sequence shown here is derived from an EMBL/GenBank/DDBJ whole genome shotgun (WGS) entry which is preliminary data.</text>
</comment>
<evidence type="ECO:0000313" key="3">
    <source>
        <dbReference type="EMBL" id="PCD01535.1"/>
    </source>
</evidence>
<dbReference type="SUPFAM" id="SSF53756">
    <property type="entry name" value="UDP-Glycosyltransferase/glycogen phosphorylase"/>
    <property type="match status" value="1"/>
</dbReference>
<dbReference type="PANTHER" id="PTHR45947:SF3">
    <property type="entry name" value="SULFOQUINOVOSYL TRANSFERASE SQD2"/>
    <property type="match status" value="1"/>
</dbReference>
<accession>A0A2A4B0R1</accession>
<dbReference type="PANTHER" id="PTHR45947">
    <property type="entry name" value="SULFOQUINOVOSYL TRANSFERASE SQD2"/>
    <property type="match status" value="1"/>
</dbReference>
<dbReference type="InterPro" id="IPR028098">
    <property type="entry name" value="Glyco_trans_4-like_N"/>
</dbReference>
<sequence length="394" mass="41815">MLRALTLSTLFPDAKRPNFGVFVERQTLGLAALPETEVRVVAPVGLPPFPLSRYPSYRGLAGLPRAEMWKGLAVERPRFLNLPATSGRFHAAMLSRALTPALERIRRNFAFDVIDASFFFPDGPAAVALGRRFGVPVSIKARGADIHHWGRSPATAAAVHAAGEAADGLLAVSAAMREDMIALGMPADRIAVHHTGVDQTRFRPDPTARKALGVEGPLVASIGALIPRKGHDIVIDAVARLPGVSLRIAGDGPERAALQAQIDRLGVGNRVRLLGPIAHDALPPLLAAADVMALASSSEGLANAWVEALASGTPVAIPDAGGAREVVDRLEAGRIVDRTPEAFAAAINELLDAPPDRELVRAAAARFSWERNAETLRAHLQTLVRSRLGGQKRA</sequence>
<dbReference type="Pfam" id="PF13439">
    <property type="entry name" value="Glyco_transf_4"/>
    <property type="match status" value="1"/>
</dbReference>
<keyword evidence="3" id="KW-0378">Hydrolase</keyword>
<dbReference type="GO" id="GO:0016758">
    <property type="term" value="F:hexosyltransferase activity"/>
    <property type="evidence" value="ECO:0007669"/>
    <property type="project" value="TreeGrafter"/>
</dbReference>
<reference evidence="3 4" key="1">
    <citation type="submission" date="2017-09" db="EMBL/GenBank/DDBJ databases">
        <title>Sphingomonas spermidinifaciens 9NM-10, whole genome shotgun sequence.</title>
        <authorList>
            <person name="Feng G."/>
            <person name="Zhu H."/>
        </authorList>
    </citation>
    <scope>NUCLEOTIDE SEQUENCE [LARGE SCALE GENOMIC DNA]</scope>
    <source>
        <strain evidence="3 4">9NM-10</strain>
    </source>
</reference>
<evidence type="ECO:0000313" key="4">
    <source>
        <dbReference type="Proteomes" id="UP000218366"/>
    </source>
</evidence>
<protein>
    <submittedName>
        <fullName evidence="3">Glycoside hydrolase</fullName>
    </submittedName>
</protein>
<gene>
    <name evidence="3" type="ORF">COC42_15495</name>
</gene>
<dbReference type="AlphaFoldDB" id="A0A2A4B0R1"/>
<dbReference type="InterPro" id="IPR001296">
    <property type="entry name" value="Glyco_trans_1"/>
</dbReference>
<dbReference type="GO" id="GO:0016787">
    <property type="term" value="F:hydrolase activity"/>
    <property type="evidence" value="ECO:0007669"/>
    <property type="project" value="UniProtKB-KW"/>
</dbReference>
<dbReference type="Proteomes" id="UP000218366">
    <property type="component" value="Unassembled WGS sequence"/>
</dbReference>